<name>A0ACB8YLJ9_ARCLA</name>
<dbReference type="EMBL" id="CM042058">
    <property type="protein sequence ID" value="KAI3685839.1"/>
    <property type="molecule type" value="Genomic_DNA"/>
</dbReference>
<gene>
    <name evidence="1" type="ORF">L6452_35099</name>
</gene>
<reference evidence="2" key="1">
    <citation type="journal article" date="2022" name="Mol. Ecol. Resour.">
        <title>The genomes of chicory, endive, great burdock and yacon provide insights into Asteraceae palaeo-polyploidization history and plant inulin production.</title>
        <authorList>
            <person name="Fan W."/>
            <person name="Wang S."/>
            <person name="Wang H."/>
            <person name="Wang A."/>
            <person name="Jiang F."/>
            <person name="Liu H."/>
            <person name="Zhao H."/>
            <person name="Xu D."/>
            <person name="Zhang Y."/>
        </authorList>
    </citation>
    <scope>NUCLEOTIDE SEQUENCE [LARGE SCALE GENOMIC DNA]</scope>
    <source>
        <strain evidence="2">cv. Niubang</strain>
    </source>
</reference>
<reference evidence="1 2" key="2">
    <citation type="journal article" date="2022" name="Mol. Ecol. Resour.">
        <title>The genomes of chicory, endive, great burdock and yacon provide insights into Asteraceae paleo-polyploidization history and plant inulin production.</title>
        <authorList>
            <person name="Fan W."/>
            <person name="Wang S."/>
            <person name="Wang H."/>
            <person name="Wang A."/>
            <person name="Jiang F."/>
            <person name="Liu H."/>
            <person name="Zhao H."/>
            <person name="Xu D."/>
            <person name="Zhang Y."/>
        </authorList>
    </citation>
    <scope>NUCLEOTIDE SEQUENCE [LARGE SCALE GENOMIC DNA]</scope>
    <source>
        <strain evidence="2">cv. Niubang</strain>
    </source>
</reference>
<keyword evidence="2" id="KW-1185">Reference proteome</keyword>
<sequence>MRSKTEEQDLHLVGRGARVHIFEDGKHRNLLLGLVLFVYIYNPTTHTNFTYHLGVSFFLSFIAIFPFPSANFIALFVLPICLETPDFSCYISC</sequence>
<organism evidence="1 2">
    <name type="scientific">Arctium lappa</name>
    <name type="common">Greater burdock</name>
    <name type="synonym">Lappa major</name>
    <dbReference type="NCBI Taxonomy" id="4217"/>
    <lineage>
        <taxon>Eukaryota</taxon>
        <taxon>Viridiplantae</taxon>
        <taxon>Streptophyta</taxon>
        <taxon>Embryophyta</taxon>
        <taxon>Tracheophyta</taxon>
        <taxon>Spermatophyta</taxon>
        <taxon>Magnoliopsida</taxon>
        <taxon>eudicotyledons</taxon>
        <taxon>Gunneridae</taxon>
        <taxon>Pentapetalae</taxon>
        <taxon>asterids</taxon>
        <taxon>campanulids</taxon>
        <taxon>Asterales</taxon>
        <taxon>Asteraceae</taxon>
        <taxon>Carduoideae</taxon>
        <taxon>Cardueae</taxon>
        <taxon>Arctiinae</taxon>
        <taxon>Arctium</taxon>
    </lineage>
</organism>
<comment type="caution">
    <text evidence="1">The sequence shown here is derived from an EMBL/GenBank/DDBJ whole genome shotgun (WGS) entry which is preliminary data.</text>
</comment>
<evidence type="ECO:0000313" key="2">
    <source>
        <dbReference type="Proteomes" id="UP001055879"/>
    </source>
</evidence>
<proteinExistence type="predicted"/>
<protein>
    <submittedName>
        <fullName evidence="1">Uncharacterized protein</fullName>
    </submittedName>
</protein>
<dbReference type="Proteomes" id="UP001055879">
    <property type="component" value="Linkage Group LG12"/>
</dbReference>
<evidence type="ECO:0000313" key="1">
    <source>
        <dbReference type="EMBL" id="KAI3685839.1"/>
    </source>
</evidence>
<accession>A0ACB8YLJ9</accession>